<evidence type="ECO:0000256" key="9">
    <source>
        <dbReference type="ARBA" id="ARBA00023224"/>
    </source>
</evidence>
<feature type="transmembrane region" description="Helical" evidence="10">
    <location>
        <begin position="43"/>
        <end position="62"/>
    </location>
</feature>
<dbReference type="GO" id="GO:0005549">
    <property type="term" value="F:odorant binding"/>
    <property type="evidence" value="ECO:0007669"/>
    <property type="project" value="InterPro"/>
</dbReference>
<evidence type="ECO:0000256" key="4">
    <source>
        <dbReference type="ARBA" id="ARBA00022692"/>
    </source>
</evidence>
<evidence type="ECO:0000256" key="10">
    <source>
        <dbReference type="RuleBase" id="RU351113"/>
    </source>
</evidence>
<comment type="similarity">
    <text evidence="10">Belongs to the insect chemoreceptor superfamily. Heteromeric odorant receptor channel (TC 1.A.69) family.</text>
</comment>
<dbReference type="GO" id="GO:0005886">
    <property type="term" value="C:plasma membrane"/>
    <property type="evidence" value="ECO:0007669"/>
    <property type="project" value="UniProtKB-SubCell"/>
</dbReference>
<comment type="subcellular location">
    <subcellularLocation>
        <location evidence="1 10">Cell membrane</location>
        <topology evidence="1 10">Multi-pass membrane protein</topology>
    </subcellularLocation>
</comment>
<keyword evidence="3 10" id="KW-0716">Sensory transduction</keyword>
<feature type="transmembrane region" description="Helical" evidence="10">
    <location>
        <begin position="74"/>
        <end position="93"/>
    </location>
</feature>
<proteinExistence type="inferred from homology"/>
<feature type="transmembrane region" description="Helical" evidence="10">
    <location>
        <begin position="303"/>
        <end position="322"/>
    </location>
</feature>
<evidence type="ECO:0000256" key="1">
    <source>
        <dbReference type="ARBA" id="ARBA00004651"/>
    </source>
</evidence>
<evidence type="ECO:0000256" key="2">
    <source>
        <dbReference type="ARBA" id="ARBA00022475"/>
    </source>
</evidence>
<organism evidence="11">
    <name type="scientific">Musca domestica</name>
    <name type="common">House fly</name>
    <dbReference type="NCBI Taxonomy" id="7370"/>
    <lineage>
        <taxon>Eukaryota</taxon>
        <taxon>Metazoa</taxon>
        <taxon>Ecdysozoa</taxon>
        <taxon>Arthropoda</taxon>
        <taxon>Hexapoda</taxon>
        <taxon>Insecta</taxon>
        <taxon>Pterygota</taxon>
        <taxon>Neoptera</taxon>
        <taxon>Endopterygota</taxon>
        <taxon>Diptera</taxon>
        <taxon>Brachycera</taxon>
        <taxon>Muscomorpha</taxon>
        <taxon>Muscoidea</taxon>
        <taxon>Muscidae</taxon>
        <taxon>Musca</taxon>
    </lineage>
</organism>
<dbReference type="AlphaFoldDB" id="A0A1I8M539"/>
<sequence length="401" mass="46447">MTSDDLPPLEGVKYYFVVQKFCFTAIGVDALSARRTIVNGFLFWIPNIVQFILSQPLTLYSLQHLEDMSLVTDAMAPVWQVLMANMKMALFLWHKKEMKKLVRDLWLWNLEATPDELKILEVENRKDTMTSFSFYMTVLTTGILALTSPFFKAFYRYLKGDNYWDALETPLKGSYFIDPKETYMGYFIAYMWAFIAIYAVLNTTLAADSLFSWIVHNISAHFWILRERLKSIAATNREGSHGYGKFRKSIGDCVRYHQRIIDTIDEFNKVFMTIVFVKFLISCIQIAFLAFQFVRGGDFAGQVFHMLFLMSISIQMMLYCYGGQRIKDESASISVAIYEYFHWDLLCPKSRKLLLLPLARSQKPCKLTGVFFIADLSLFLWVYKTAGSFVTLMMSVSDTSN</sequence>
<evidence type="ECO:0000256" key="3">
    <source>
        <dbReference type="ARBA" id="ARBA00022606"/>
    </source>
</evidence>
<dbReference type="EnsemblMetazoa" id="MDOA001330-RA">
    <property type="protein sequence ID" value="MDOA001330-PA"/>
    <property type="gene ID" value="MDOA001330"/>
</dbReference>
<feature type="transmembrane region" description="Helical" evidence="10">
    <location>
        <begin position="134"/>
        <end position="155"/>
    </location>
</feature>
<dbReference type="GO" id="GO:0004984">
    <property type="term" value="F:olfactory receptor activity"/>
    <property type="evidence" value="ECO:0007669"/>
    <property type="project" value="InterPro"/>
</dbReference>
<dbReference type="PANTHER" id="PTHR21137">
    <property type="entry name" value="ODORANT RECEPTOR"/>
    <property type="match status" value="1"/>
</dbReference>
<keyword evidence="8 10" id="KW-0675">Receptor</keyword>
<dbReference type="InterPro" id="IPR004117">
    <property type="entry name" value="7tm6_olfct_rcpt"/>
</dbReference>
<evidence type="ECO:0000256" key="7">
    <source>
        <dbReference type="ARBA" id="ARBA00023136"/>
    </source>
</evidence>
<feature type="transmembrane region" description="Helical" evidence="10">
    <location>
        <begin position="365"/>
        <end position="383"/>
    </location>
</feature>
<evidence type="ECO:0000256" key="5">
    <source>
        <dbReference type="ARBA" id="ARBA00022725"/>
    </source>
</evidence>
<keyword evidence="5 10" id="KW-0552">Olfaction</keyword>
<feature type="transmembrane region" description="Helical" evidence="10">
    <location>
        <begin position="12"/>
        <end position="31"/>
    </location>
</feature>
<keyword evidence="7 10" id="KW-0472">Membrane</keyword>
<evidence type="ECO:0000256" key="6">
    <source>
        <dbReference type="ARBA" id="ARBA00022989"/>
    </source>
</evidence>
<evidence type="ECO:0000313" key="11">
    <source>
        <dbReference type="EnsemblMetazoa" id="MDOA001330-PA"/>
    </source>
</evidence>
<evidence type="ECO:0000256" key="8">
    <source>
        <dbReference type="ARBA" id="ARBA00023170"/>
    </source>
</evidence>
<dbReference type="Pfam" id="PF02949">
    <property type="entry name" value="7tm_6"/>
    <property type="match status" value="1"/>
</dbReference>
<name>A0A1I8M539_MUSDO</name>
<protein>
    <recommendedName>
        <fullName evidence="10">Odorant receptor</fullName>
    </recommendedName>
</protein>
<keyword evidence="2" id="KW-1003">Cell membrane</keyword>
<reference evidence="11" key="1">
    <citation type="submission" date="2020-05" db="UniProtKB">
        <authorList>
            <consortium name="EnsemblMetazoa"/>
        </authorList>
    </citation>
    <scope>IDENTIFICATION</scope>
    <source>
        <strain evidence="11">Aabys</strain>
    </source>
</reference>
<keyword evidence="6 10" id="KW-1133">Transmembrane helix</keyword>
<comment type="caution">
    <text evidence="10">Lacks conserved residue(s) required for the propagation of feature annotation.</text>
</comment>
<accession>A0A1I8M539</accession>
<dbReference type="VEuPathDB" id="VectorBase:MDOMA2_019714"/>
<dbReference type="PANTHER" id="PTHR21137:SF35">
    <property type="entry name" value="ODORANT RECEPTOR 19A-RELATED"/>
    <property type="match status" value="1"/>
</dbReference>
<feature type="transmembrane region" description="Helical" evidence="10">
    <location>
        <begin position="270"/>
        <end position="291"/>
    </location>
</feature>
<feature type="transmembrane region" description="Helical" evidence="10">
    <location>
        <begin position="183"/>
        <end position="201"/>
    </location>
</feature>
<dbReference type="eggNOG" id="ENOG502SSPN">
    <property type="taxonomic scope" value="Eukaryota"/>
</dbReference>
<dbReference type="GO" id="GO:0007165">
    <property type="term" value="P:signal transduction"/>
    <property type="evidence" value="ECO:0007669"/>
    <property type="project" value="UniProtKB-KW"/>
</dbReference>
<dbReference type="VEuPathDB" id="VectorBase:MDOA001330"/>
<keyword evidence="9 10" id="KW-0807">Transducer</keyword>
<keyword evidence="4 10" id="KW-0812">Transmembrane</keyword>